<evidence type="ECO:0000313" key="3">
    <source>
        <dbReference type="EMBL" id="MCZ4328470.1"/>
    </source>
</evidence>
<organism evidence="3 4">
    <name type="scientific">Castellaniella denitrificans</name>
    <dbReference type="NCBI Taxonomy" id="56119"/>
    <lineage>
        <taxon>Bacteria</taxon>
        <taxon>Pseudomonadati</taxon>
        <taxon>Pseudomonadota</taxon>
        <taxon>Betaproteobacteria</taxon>
        <taxon>Burkholderiales</taxon>
        <taxon>Alcaligenaceae</taxon>
        <taxon>Castellaniella</taxon>
    </lineage>
</organism>
<accession>A0ABT4M1Z1</accession>
<keyword evidence="2" id="KW-0732">Signal</keyword>
<evidence type="ECO:0000256" key="2">
    <source>
        <dbReference type="SAM" id="SignalP"/>
    </source>
</evidence>
<keyword evidence="4" id="KW-1185">Reference proteome</keyword>
<dbReference type="PROSITE" id="PS51257">
    <property type="entry name" value="PROKAR_LIPOPROTEIN"/>
    <property type="match status" value="1"/>
</dbReference>
<evidence type="ECO:0000313" key="4">
    <source>
        <dbReference type="Proteomes" id="UP001068379"/>
    </source>
</evidence>
<evidence type="ECO:0000256" key="1">
    <source>
        <dbReference type="SAM" id="MobiDB-lite"/>
    </source>
</evidence>
<dbReference type="EMBL" id="JAPWHE010000001">
    <property type="protein sequence ID" value="MCZ4328470.1"/>
    <property type="molecule type" value="Genomic_DNA"/>
</dbReference>
<dbReference type="RefSeq" id="WP_269355765.1">
    <property type="nucleotide sequence ID" value="NZ_JAPWHE010000001.1"/>
</dbReference>
<name>A0ABT4M1Z1_9BURK</name>
<feature type="region of interest" description="Disordered" evidence="1">
    <location>
        <begin position="101"/>
        <end position="124"/>
    </location>
</feature>
<protein>
    <recommendedName>
        <fullName evidence="5">Lipoprotein</fullName>
    </recommendedName>
</protein>
<proteinExistence type="predicted"/>
<feature type="chain" id="PRO_5045525375" description="Lipoprotein" evidence="2">
    <location>
        <begin position="16"/>
        <end position="181"/>
    </location>
</feature>
<comment type="caution">
    <text evidence="3">The sequence shown here is derived from an EMBL/GenBank/DDBJ whole genome shotgun (WGS) entry which is preliminary data.</text>
</comment>
<dbReference type="Proteomes" id="UP001068379">
    <property type="component" value="Unassembled WGS sequence"/>
</dbReference>
<sequence length="181" mass="19161">MLRMLAIGGCAVLMAACSPTFDWRPVAFGQAGAAGVLPDTPQAQTRPVPFEDRTLNLTMRSARAGGVLFALGAAELPPGWADDAAVRRRLARWAVDALYRNAGAEPPGPEADPQQRFSFEGRGPRGPVRVEAQVRVTATEWLEAVVIAAPDDHAHAPVGDFWLSLRWPGGEGTAAPGSSPQ</sequence>
<feature type="signal peptide" evidence="2">
    <location>
        <begin position="1"/>
        <end position="15"/>
    </location>
</feature>
<reference evidence="3" key="1">
    <citation type="submission" date="2022-12" db="EMBL/GenBank/DDBJ databases">
        <title>Bacterial isolates from different developmental stages of Nematostella vectensis.</title>
        <authorList>
            <person name="Fraune S."/>
        </authorList>
    </citation>
    <scope>NUCLEOTIDE SEQUENCE</scope>
    <source>
        <strain evidence="3">G21619-S1</strain>
    </source>
</reference>
<evidence type="ECO:0008006" key="5">
    <source>
        <dbReference type="Google" id="ProtNLM"/>
    </source>
</evidence>
<gene>
    <name evidence="3" type="ORF">O4H32_00695</name>
</gene>